<protein>
    <submittedName>
        <fullName evidence="2">Uncharacterized protein</fullName>
    </submittedName>
</protein>
<evidence type="ECO:0000313" key="3">
    <source>
        <dbReference type="Proteomes" id="UP001306508"/>
    </source>
</evidence>
<feature type="region of interest" description="Disordered" evidence="1">
    <location>
        <begin position="941"/>
        <end position="964"/>
    </location>
</feature>
<feature type="region of interest" description="Disordered" evidence="1">
    <location>
        <begin position="652"/>
        <end position="673"/>
    </location>
</feature>
<evidence type="ECO:0000256" key="1">
    <source>
        <dbReference type="SAM" id="MobiDB-lite"/>
    </source>
</evidence>
<keyword evidence="3" id="KW-1185">Reference proteome</keyword>
<gene>
    <name evidence="2" type="ORF">RI543_000473</name>
</gene>
<reference evidence="3" key="1">
    <citation type="submission" date="2023-07" db="EMBL/GenBank/DDBJ databases">
        <title>A draft genome of Kazachstania heterogenica Y-27499.</title>
        <authorList>
            <person name="Donic C."/>
            <person name="Kralova J.S."/>
            <person name="Fidel L."/>
            <person name="Ben-Dor S."/>
            <person name="Jung S."/>
        </authorList>
    </citation>
    <scope>NUCLEOTIDE SEQUENCE [LARGE SCALE GENOMIC DNA]</scope>
    <source>
        <strain evidence="3">Y27499</strain>
    </source>
</reference>
<comment type="caution">
    <text evidence="2">The sequence shown here is derived from an EMBL/GenBank/DDBJ whole genome shotgun (WGS) entry which is preliminary data.</text>
</comment>
<dbReference type="SUPFAM" id="SSF117281">
    <property type="entry name" value="Kelch motif"/>
    <property type="match status" value="1"/>
</dbReference>
<feature type="region of interest" description="Disordered" evidence="1">
    <location>
        <begin position="74"/>
        <end position="101"/>
    </location>
</feature>
<dbReference type="EMBL" id="JAWIZZ010000022">
    <property type="protein sequence ID" value="KAK5781987.1"/>
    <property type="molecule type" value="Genomic_DNA"/>
</dbReference>
<dbReference type="Proteomes" id="UP001306508">
    <property type="component" value="Unassembled WGS sequence"/>
</dbReference>
<organism evidence="2 3">
    <name type="scientific">Arxiozyma heterogenica</name>
    <dbReference type="NCBI Taxonomy" id="278026"/>
    <lineage>
        <taxon>Eukaryota</taxon>
        <taxon>Fungi</taxon>
        <taxon>Dikarya</taxon>
        <taxon>Ascomycota</taxon>
        <taxon>Saccharomycotina</taxon>
        <taxon>Saccharomycetes</taxon>
        <taxon>Saccharomycetales</taxon>
        <taxon>Saccharomycetaceae</taxon>
        <taxon>Arxiozyma</taxon>
    </lineage>
</organism>
<dbReference type="InterPro" id="IPR015915">
    <property type="entry name" value="Kelch-typ_b-propeller"/>
</dbReference>
<sequence length="1725" mass="194146">MNGSQVRRSDEDLIRNGSMVSIINDTGSENQFFKALPDNMKLSFNSPIQSKSQFPTPYSSNLLDTTQRHNILTMNKSNSSSSSSSSNDNDAKTNKNNDISTTYTAHDYDTTFYGNPDSSFIDKNSNIYSKNEDNVHDANLNNTIHKTENDRNINIKREKSFNKDNFNNNINNTTENDIIENINHMSTQTSNALQFSHIESTSIKQSKYPSKINMNYNSNNNVSRLNIPTVNNNMTNNNNNNNNNIHTDFLLPSPVQFGEFLYDSPAGISFFHNTPAKSPLKFITEDFSTNHSNDKKTNKYENQYNGPTSSNSLHFFNSINNVESNNNNNTDTSSNQNNNINNNNTNNTLIDIWDKLSSNTRTPLRKIDINLMFNNGQLLTNSNSLSPLKKFSMSLTPYGRKILNDLGTPFNYTVNSNQNQNQNNNNNNNNNIVTNSNIKTYLFGGSSNSAMIDFQRARKGIIFDTPNDINSLMKNNTILSPSKLSSFDIAFRSPKLITTPKKDKRNNKNSLNDSHIPKLKIASDKNIHDNIQLDSIDKKLDPDAHVDESSPTTIQLNSSVTKSLPKMERNIYNKLPDRIPLLSRNMSPLQKVALDMSFSPTPHSNLHAPVDIKPRLPNESRSSSNVLTFLPVSDLPKMGSFKSERTASTLTNNDTLINSQNSQNSQKSASLPKLPSITTFPSTTILPQQVQSKKGVVKKKRITKAKQPKFQIFVSSVHKFSDPNSSVPVTSLKHGHHTHSSANNKTNKRTKNKLENFENNYDVIEYLTNTSSLLDITIDKYTEIQLKELNDMQLSRYYDLKKGSVRRQSSIISGSEYSNSSPKNVTFPTTFPLTQANDSNNNNGVIDTNVNSSNNSIHTEVIKYQGLMDHFLSCSQNSIEPYQVKRKLSIPLLGKVRNNHRLVSPDDENTSTEIDPQIEFDIETNLLHQLNNFNFSKYTSENSRKNSANGATTEESQLHTGDSSYPINADLNSYLSSSKFLHQYTDMLQMNFANSYRKYYKKLLTVNPDNTDTLKKHNLWIPMIRDDCKDLLIGDYIKNIDIYTRKTCPLFVKGLDYIPAMYDTFSGCSVMKSVFSEYKFPTLVYHCSITMNRQIFTIGGLMPCYRYDSEAPDPHRYFMEPIKNLPPPLLPEIINNPILVNNPYLYIYSIDSSRLSRVTPSGHIPPPLLCATASKLTETHILFYGGFEIKTETKFKNNGKYYLKRSAYLNNTVYILDTVSLHFTKVDVVTQSYKNVKYPTFSARFGHMQVSTKGIKNIGYPTDIGKVDIGTPTESSTSNNSTRSNSVKSDVSVKMSLKESSRFMSNLSNQGIDVYTIVIFGGYRQIGDDKYEAMNDMWKLDIKVIERGKRNFLKFADTVIAVKIPGINNAENWPSMRAFFAYDIPPFNVTNYDTLQDKILKNLEENFEIEYPDSREHWKTNAVDTIDFSNIHNTPIRHSTTNHSRKSSITSTISSERHIGATASIQKYQSTPVASTTTKANTNIASNSNEKYQQFFFAEGSPPFMGGFSNSNYVGGRTIVIHGGSNNTEVFGELWCFNLDEGSWKRVDTYGTIINDLRNPIPAQMKLVGHSMTSLGYMAVLTGGFSEADVNRTYKTTKMGMESEISGNDVSNSNCQTHAVKNSVINIMDLRSRCIQGCVRSSNSQLAVTLKNNNSAETNPTIFQKETSQDISKSHLISSVGGTVVKSDGSLFLIGGLAARRNILNKMYMHGSILEFVLPSKSLIS</sequence>
<name>A0AAN7WSX6_9SACH</name>
<feature type="region of interest" description="Disordered" evidence="1">
    <location>
        <begin position="728"/>
        <end position="747"/>
    </location>
</feature>
<evidence type="ECO:0000313" key="2">
    <source>
        <dbReference type="EMBL" id="KAK5781987.1"/>
    </source>
</evidence>
<proteinExistence type="predicted"/>
<accession>A0AAN7WSX6</accession>
<feature type="compositionally biased region" description="Low complexity" evidence="1">
    <location>
        <begin position="75"/>
        <end position="88"/>
    </location>
</feature>
<dbReference type="Gene3D" id="2.120.10.80">
    <property type="entry name" value="Kelch-type beta propeller"/>
    <property type="match status" value="1"/>
</dbReference>
<feature type="region of interest" description="Disordered" evidence="1">
    <location>
        <begin position="319"/>
        <end position="342"/>
    </location>
</feature>
<feature type="region of interest" description="Disordered" evidence="1">
    <location>
        <begin position="288"/>
        <end position="307"/>
    </location>
</feature>